<evidence type="ECO:0000313" key="2">
    <source>
        <dbReference type="EnsemblPlants" id="OMERI04G24460.2"/>
    </source>
</evidence>
<feature type="region of interest" description="Disordered" evidence="1">
    <location>
        <begin position="93"/>
        <end position="146"/>
    </location>
</feature>
<dbReference type="Gramene" id="OMERI04G24460.2">
    <property type="protein sequence ID" value="OMERI04G24460.2"/>
    <property type="gene ID" value="OMERI04G24460"/>
</dbReference>
<evidence type="ECO:0000256" key="1">
    <source>
        <dbReference type="SAM" id="MobiDB-lite"/>
    </source>
</evidence>
<accession>A0A0E0DJV3</accession>
<name>A0A0E0DJV3_9ORYZ</name>
<dbReference type="Proteomes" id="UP000008021">
    <property type="component" value="Chromosome 4"/>
</dbReference>
<feature type="compositionally biased region" description="Low complexity" evidence="1">
    <location>
        <begin position="111"/>
        <end position="130"/>
    </location>
</feature>
<organism evidence="2">
    <name type="scientific">Oryza meridionalis</name>
    <dbReference type="NCBI Taxonomy" id="40149"/>
    <lineage>
        <taxon>Eukaryota</taxon>
        <taxon>Viridiplantae</taxon>
        <taxon>Streptophyta</taxon>
        <taxon>Embryophyta</taxon>
        <taxon>Tracheophyta</taxon>
        <taxon>Spermatophyta</taxon>
        <taxon>Magnoliopsida</taxon>
        <taxon>Liliopsida</taxon>
        <taxon>Poales</taxon>
        <taxon>Poaceae</taxon>
        <taxon>BOP clade</taxon>
        <taxon>Oryzoideae</taxon>
        <taxon>Oryzeae</taxon>
        <taxon>Oryzinae</taxon>
        <taxon>Oryza</taxon>
    </lineage>
</organism>
<dbReference type="HOGENOM" id="CLU_1079201_0_0_1"/>
<reference evidence="2" key="1">
    <citation type="submission" date="2015-04" db="UniProtKB">
        <authorList>
            <consortium name="EnsemblPlants"/>
        </authorList>
    </citation>
    <scope>IDENTIFICATION</scope>
</reference>
<dbReference type="EnsemblPlants" id="OMERI04G24460.2">
    <property type="protein sequence ID" value="OMERI04G24460.2"/>
    <property type="gene ID" value="OMERI04G24460"/>
</dbReference>
<protein>
    <submittedName>
        <fullName evidence="2">Uncharacterized protein</fullName>
    </submittedName>
</protein>
<proteinExistence type="predicted"/>
<sequence length="258" mass="27116">MFTDCSSLTTQLSSAVTSGSSGGAVSLKGKDSSTATSVCSFSRCVLIASARKTLLAQAAAETHVSEREEETGSRRGRDETAYLVATVPTRGRCARRGRKAGGVGGGEQRVEGAAAAGSGEAEATAAMPRGNGSGAEAGGGREGEGKNRSWSGVLYLYLEIWIVGLEYIRAACTVWLRCLSRTRGVLERNGRLIVVPEKSGTHGGTAVVVAWSAEESPNRWAGAGKGAGSRRRSLIHRSLVGWDNRVVVCDNKERRKKT</sequence>
<evidence type="ECO:0000313" key="3">
    <source>
        <dbReference type="Proteomes" id="UP000008021"/>
    </source>
</evidence>
<keyword evidence="3" id="KW-1185">Reference proteome</keyword>
<reference evidence="2" key="2">
    <citation type="submission" date="2018-05" db="EMBL/GenBank/DDBJ databases">
        <title>OmerRS3 (Oryza meridionalis Reference Sequence Version 3).</title>
        <authorList>
            <person name="Zhang J."/>
            <person name="Kudrna D."/>
            <person name="Lee S."/>
            <person name="Talag J."/>
            <person name="Welchert J."/>
            <person name="Wing R.A."/>
        </authorList>
    </citation>
    <scope>NUCLEOTIDE SEQUENCE [LARGE SCALE GENOMIC DNA]</scope>
    <source>
        <strain evidence="2">cv. OR44</strain>
    </source>
</reference>
<dbReference type="AlphaFoldDB" id="A0A0E0DJV3"/>